<name>A0ABT8EG53_9BURK</name>
<protein>
    <recommendedName>
        <fullName evidence="3">DNA binding HTH domain-containing protein</fullName>
    </recommendedName>
</protein>
<dbReference type="EMBL" id="JAJHNU010000001">
    <property type="protein sequence ID" value="MDN4120268.1"/>
    <property type="molecule type" value="Genomic_DNA"/>
</dbReference>
<accession>A0ABT8EG53</accession>
<organism evidence="1 2">
    <name type="scientific">Alcaligenes endophyticus</name>
    <dbReference type="NCBI Taxonomy" id="1929088"/>
    <lineage>
        <taxon>Bacteria</taxon>
        <taxon>Pseudomonadati</taxon>
        <taxon>Pseudomonadota</taxon>
        <taxon>Betaproteobacteria</taxon>
        <taxon>Burkholderiales</taxon>
        <taxon>Alcaligenaceae</taxon>
        <taxon>Alcaligenes</taxon>
    </lineage>
</organism>
<proteinExistence type="predicted"/>
<comment type="caution">
    <text evidence="1">The sequence shown here is derived from an EMBL/GenBank/DDBJ whole genome shotgun (WGS) entry which is preliminary data.</text>
</comment>
<gene>
    <name evidence="1" type="ORF">LMS43_03075</name>
</gene>
<dbReference type="Proteomes" id="UP001168613">
    <property type="component" value="Unassembled WGS sequence"/>
</dbReference>
<keyword evidence="2" id="KW-1185">Reference proteome</keyword>
<sequence length="265" mass="29739">MRFHIDCALLAANNDWAEHLIKSSEPCERLRLQVLPLPDSSLEHSYLFLQRQVSVLQRYDACLLPISTANLVWVRRALSACAGQLKVPVIGLTHQLKAAALSDLYALGLSDYLRAPLCLQDLRARIYKIRLPTMQLVQEVGAGTLQYGSAYDYARTPQPRVQALGEHHGRPEDSSLDAYAQSVAYRYATEHASFKEAKGQVVARFERAYLCAVLDRHRGNIAQSARFAQKHRRAFWGLMRKHQIDADKFRSGGASLPSILNGTEP</sequence>
<evidence type="ECO:0000313" key="2">
    <source>
        <dbReference type="Proteomes" id="UP001168613"/>
    </source>
</evidence>
<evidence type="ECO:0000313" key="1">
    <source>
        <dbReference type="EMBL" id="MDN4120268.1"/>
    </source>
</evidence>
<dbReference type="RefSeq" id="WP_266122406.1">
    <property type="nucleotide sequence ID" value="NZ_JAJHNU010000001.1"/>
</dbReference>
<dbReference type="InterPro" id="IPR009057">
    <property type="entry name" value="Homeodomain-like_sf"/>
</dbReference>
<evidence type="ECO:0008006" key="3">
    <source>
        <dbReference type="Google" id="ProtNLM"/>
    </source>
</evidence>
<dbReference type="SUPFAM" id="SSF46689">
    <property type="entry name" value="Homeodomain-like"/>
    <property type="match status" value="1"/>
</dbReference>
<reference evidence="1" key="1">
    <citation type="submission" date="2021-11" db="EMBL/GenBank/DDBJ databases">
        <title>Draft genome sequence of Alcaligenes endophyticus type strain CCUG 75668T.</title>
        <authorList>
            <person name="Salva-Serra F."/>
            <person name="Duran R.E."/>
            <person name="Seeger M."/>
            <person name="Moore E.R.B."/>
            <person name="Jaen-Luchoro D."/>
        </authorList>
    </citation>
    <scope>NUCLEOTIDE SEQUENCE</scope>
    <source>
        <strain evidence="1">CCUG 75668</strain>
    </source>
</reference>
<dbReference type="Gene3D" id="1.10.10.60">
    <property type="entry name" value="Homeodomain-like"/>
    <property type="match status" value="1"/>
</dbReference>